<evidence type="ECO:0000313" key="1">
    <source>
        <dbReference type="EMBL" id="QIW87192.1"/>
    </source>
</evidence>
<keyword evidence="2" id="KW-1185">Reference proteome</keyword>
<evidence type="ECO:0000313" key="2">
    <source>
        <dbReference type="Proteomes" id="UP000501381"/>
    </source>
</evidence>
<proteinExistence type="predicted"/>
<accession>A0A6H0X3U6</accession>
<dbReference type="EMBL" id="MT178448">
    <property type="protein sequence ID" value="QIW87192.1"/>
    <property type="molecule type" value="Genomic_DNA"/>
</dbReference>
<sequence>MCREWKANGKPVVTWGKPVKAIGNQTQNPAQEKCYTQARGFSLIHARVSPVGVRVCALACVRSRVRVWAIQRVRVCACCYPWESD</sequence>
<organism evidence="1 2">
    <name type="scientific">Vibrio phage vB_VpP_FE11</name>
    <dbReference type="NCBI Taxonomy" id="2723990"/>
    <lineage>
        <taxon>Viruses</taxon>
        <taxon>Duplodnaviria</taxon>
        <taxon>Heunggongvirae</taxon>
        <taxon>Uroviricota</taxon>
        <taxon>Caudoviricetes</taxon>
        <taxon>Autographivirales</taxon>
        <taxon>Autoscriptoviridae</taxon>
        <taxon>Maculvirus</taxon>
        <taxon>Maculvirus FE11</taxon>
    </lineage>
</organism>
<protein>
    <submittedName>
        <fullName evidence="1">Uncharacterized protein</fullName>
    </submittedName>
</protein>
<name>A0A6H0X3U6_9CAUD</name>
<dbReference type="Proteomes" id="UP000501381">
    <property type="component" value="Segment"/>
</dbReference>
<reference evidence="1 2" key="1">
    <citation type="submission" date="2020-03" db="EMBL/GenBank/DDBJ databases">
        <authorList>
            <person name="Chen H."/>
        </authorList>
    </citation>
    <scope>NUCLEOTIDE SEQUENCE [LARGE SCALE GENOMIC DNA]</scope>
</reference>